<keyword evidence="1" id="KW-1133">Transmembrane helix</keyword>
<dbReference type="Proteomes" id="UP000637423">
    <property type="component" value="Unassembled WGS sequence"/>
</dbReference>
<evidence type="ECO:0000313" key="2">
    <source>
        <dbReference type="EMBL" id="GGC80997.1"/>
    </source>
</evidence>
<protein>
    <recommendedName>
        <fullName evidence="4">Iron-regulated membrane protein</fullName>
    </recommendedName>
</protein>
<dbReference type="RefSeq" id="WP_188566939.1">
    <property type="nucleotide sequence ID" value="NZ_BMED01000003.1"/>
</dbReference>
<feature type="transmembrane region" description="Helical" evidence="1">
    <location>
        <begin position="349"/>
        <end position="372"/>
    </location>
</feature>
<keyword evidence="3" id="KW-1185">Reference proteome</keyword>
<evidence type="ECO:0008006" key="4">
    <source>
        <dbReference type="Google" id="ProtNLM"/>
    </source>
</evidence>
<keyword evidence="1" id="KW-0472">Membrane</keyword>
<evidence type="ECO:0000313" key="3">
    <source>
        <dbReference type="Proteomes" id="UP000637423"/>
    </source>
</evidence>
<organism evidence="2 3">
    <name type="scientific">Undibacterium terreum</name>
    <dbReference type="NCBI Taxonomy" id="1224302"/>
    <lineage>
        <taxon>Bacteria</taxon>
        <taxon>Pseudomonadati</taxon>
        <taxon>Pseudomonadota</taxon>
        <taxon>Betaproteobacteria</taxon>
        <taxon>Burkholderiales</taxon>
        <taxon>Oxalobacteraceae</taxon>
        <taxon>Undibacterium</taxon>
    </lineage>
</organism>
<reference evidence="2" key="1">
    <citation type="journal article" date="2014" name="Int. J. Syst. Evol. Microbiol.">
        <title>Complete genome sequence of Corynebacterium casei LMG S-19264T (=DSM 44701T), isolated from a smear-ripened cheese.</title>
        <authorList>
            <consortium name="US DOE Joint Genome Institute (JGI-PGF)"/>
            <person name="Walter F."/>
            <person name="Albersmeier A."/>
            <person name="Kalinowski J."/>
            <person name="Ruckert C."/>
        </authorList>
    </citation>
    <scope>NUCLEOTIDE SEQUENCE</scope>
    <source>
        <strain evidence="2">CGMCC 1.10998</strain>
    </source>
</reference>
<feature type="transmembrane region" description="Helical" evidence="1">
    <location>
        <begin position="192"/>
        <end position="216"/>
    </location>
</feature>
<comment type="caution">
    <text evidence="2">The sequence shown here is derived from an EMBL/GenBank/DDBJ whole genome shotgun (WGS) entry which is preliminary data.</text>
</comment>
<keyword evidence="1" id="KW-0812">Transmembrane</keyword>
<proteinExistence type="predicted"/>
<dbReference type="PANTHER" id="PTHR34219">
    <property type="entry name" value="IRON-REGULATED INNER MEMBRANE PROTEIN-RELATED"/>
    <property type="match status" value="1"/>
</dbReference>
<gene>
    <name evidence="2" type="ORF">GCM10011396_30240</name>
</gene>
<feature type="transmembrane region" description="Helical" evidence="1">
    <location>
        <begin position="138"/>
        <end position="160"/>
    </location>
</feature>
<feature type="transmembrane region" description="Helical" evidence="1">
    <location>
        <begin position="12"/>
        <end position="33"/>
    </location>
</feature>
<evidence type="ECO:0000256" key="1">
    <source>
        <dbReference type="SAM" id="Phobius"/>
    </source>
</evidence>
<reference evidence="2" key="2">
    <citation type="submission" date="2020-09" db="EMBL/GenBank/DDBJ databases">
        <authorList>
            <person name="Sun Q."/>
            <person name="Zhou Y."/>
        </authorList>
    </citation>
    <scope>NUCLEOTIDE SEQUENCE</scope>
    <source>
        <strain evidence="2">CGMCC 1.10998</strain>
    </source>
</reference>
<dbReference type="InterPro" id="IPR005625">
    <property type="entry name" value="PepSY-ass_TM"/>
</dbReference>
<accession>A0A916XLS3</accession>
<name>A0A916XLS3_9BURK</name>
<dbReference type="PANTHER" id="PTHR34219:SF3">
    <property type="entry name" value="BLL7967 PROTEIN"/>
    <property type="match status" value="1"/>
</dbReference>
<dbReference type="EMBL" id="BMED01000003">
    <property type="protein sequence ID" value="GGC80997.1"/>
    <property type="molecule type" value="Genomic_DNA"/>
</dbReference>
<dbReference type="AlphaFoldDB" id="A0A916XLS3"/>
<sequence length="384" mass="42806">MLKRFWFQIHWLLGISAGLILALVGATGGLYAFEEEILRLLNPEVTQVHAGPGPRLEPAELLAALKHNRPYVSSLNLSGSATDAARIGFMLPIASSDKKKFELQYVNPYTAELLGKPAGEDFFRFVLKLHRNLVLDEAGQAITGASALVLIFMCLSGLYLRWPKGKAWNRHTWRRWLILDLRRQGRSLLAELHAVCATWLLLMYLLAALTGLYWSYGWYHDWINSLAMPSAQTKQVERGAAGKKRDAPASDAADNRETDLHAVWQAFQSEVASYNKLIMLLPSRPGQAVQVLYVDDHSPHRYANNKLMLDAHSGAILKREPYADKAAGSKFLASIYALHSGSYWGSAGMLLMMLASLALPLFAVTGWMMYLARRKNRAAGTQPV</sequence>
<dbReference type="Pfam" id="PF03929">
    <property type="entry name" value="PepSY_TM"/>
    <property type="match status" value="1"/>
</dbReference>